<name>A0A815ERR6_9BILA</name>
<dbReference type="InterPro" id="IPR011989">
    <property type="entry name" value="ARM-like"/>
</dbReference>
<dbReference type="Proteomes" id="UP000663889">
    <property type="component" value="Unassembled WGS sequence"/>
</dbReference>
<sequence>MATDGLINILERTVTGSQADLENARNFLAKAGEQNLSELLKQLSDILITATNNPTARAQAALQLKNALYSREDTVKQLYQERWLNISENIRNHIKTNVKFI</sequence>
<dbReference type="Pfam" id="PF03810">
    <property type="entry name" value="IBN_N"/>
    <property type="match status" value="1"/>
</dbReference>
<organism evidence="2 3">
    <name type="scientific">Rotaria sordida</name>
    <dbReference type="NCBI Taxonomy" id="392033"/>
    <lineage>
        <taxon>Eukaryota</taxon>
        <taxon>Metazoa</taxon>
        <taxon>Spiralia</taxon>
        <taxon>Gnathifera</taxon>
        <taxon>Rotifera</taxon>
        <taxon>Eurotatoria</taxon>
        <taxon>Bdelloidea</taxon>
        <taxon>Philodinida</taxon>
        <taxon>Philodinidae</taxon>
        <taxon>Rotaria</taxon>
    </lineage>
</organism>
<protein>
    <recommendedName>
        <fullName evidence="1">Importin N-terminal domain-containing protein</fullName>
    </recommendedName>
</protein>
<feature type="domain" description="Importin N-terminal" evidence="1">
    <location>
        <begin position="24"/>
        <end position="101"/>
    </location>
</feature>
<gene>
    <name evidence="2" type="ORF">SEV965_LOCUS27181</name>
</gene>
<comment type="caution">
    <text evidence="2">The sequence shown here is derived from an EMBL/GenBank/DDBJ whole genome shotgun (WGS) entry which is preliminary data.</text>
</comment>
<evidence type="ECO:0000259" key="1">
    <source>
        <dbReference type="PROSITE" id="PS50166"/>
    </source>
</evidence>
<dbReference type="SUPFAM" id="SSF48371">
    <property type="entry name" value="ARM repeat"/>
    <property type="match status" value="1"/>
</dbReference>
<dbReference type="EMBL" id="CAJNOU010002404">
    <property type="protein sequence ID" value="CAF1318429.1"/>
    <property type="molecule type" value="Genomic_DNA"/>
</dbReference>
<dbReference type="AlphaFoldDB" id="A0A815ERR6"/>
<evidence type="ECO:0000313" key="2">
    <source>
        <dbReference type="EMBL" id="CAF1318429.1"/>
    </source>
</evidence>
<dbReference type="InterPro" id="IPR016024">
    <property type="entry name" value="ARM-type_fold"/>
</dbReference>
<evidence type="ECO:0000313" key="3">
    <source>
        <dbReference type="Proteomes" id="UP000663889"/>
    </source>
</evidence>
<dbReference type="GO" id="GO:0006886">
    <property type="term" value="P:intracellular protein transport"/>
    <property type="evidence" value="ECO:0007669"/>
    <property type="project" value="InterPro"/>
</dbReference>
<accession>A0A815ERR6</accession>
<proteinExistence type="predicted"/>
<dbReference type="GO" id="GO:0031267">
    <property type="term" value="F:small GTPase binding"/>
    <property type="evidence" value="ECO:0007669"/>
    <property type="project" value="InterPro"/>
</dbReference>
<reference evidence="2" key="1">
    <citation type="submission" date="2021-02" db="EMBL/GenBank/DDBJ databases">
        <authorList>
            <person name="Nowell W R."/>
        </authorList>
    </citation>
    <scope>NUCLEOTIDE SEQUENCE</scope>
</reference>
<dbReference type="PROSITE" id="PS50166">
    <property type="entry name" value="IMPORTIN_B_NT"/>
    <property type="match status" value="1"/>
</dbReference>
<dbReference type="Gene3D" id="1.25.10.10">
    <property type="entry name" value="Leucine-rich Repeat Variant"/>
    <property type="match status" value="1"/>
</dbReference>
<dbReference type="InterPro" id="IPR001494">
    <property type="entry name" value="Importin-beta_N"/>
</dbReference>